<evidence type="ECO:0000313" key="6">
    <source>
        <dbReference type="Proteomes" id="UP000829685"/>
    </source>
</evidence>
<comment type="caution">
    <text evidence="5">The sequence shown here is derived from an EMBL/GenBank/DDBJ whole genome shotgun (WGS) entry which is preliminary data.</text>
</comment>
<accession>A0A9Q0ALR6</accession>
<protein>
    <submittedName>
        <fullName evidence="5">Uncharacterized protein</fullName>
    </submittedName>
</protein>
<feature type="region of interest" description="Disordered" evidence="4">
    <location>
        <begin position="1"/>
        <end position="162"/>
    </location>
</feature>
<dbReference type="Gene3D" id="1.20.890.10">
    <property type="entry name" value="cAMP-dependent protein kinase regulatory subunit, dimerization-anchoring domain"/>
    <property type="match status" value="1"/>
</dbReference>
<dbReference type="CDD" id="cd22965">
    <property type="entry name" value="DD_DPY30_SDC1"/>
    <property type="match status" value="1"/>
</dbReference>
<evidence type="ECO:0000256" key="2">
    <source>
        <dbReference type="ARBA" id="ARBA00010849"/>
    </source>
</evidence>
<evidence type="ECO:0000256" key="1">
    <source>
        <dbReference type="ARBA" id="ARBA00004123"/>
    </source>
</evidence>
<proteinExistence type="inferred from homology"/>
<evidence type="ECO:0000256" key="4">
    <source>
        <dbReference type="SAM" id="MobiDB-lite"/>
    </source>
</evidence>
<evidence type="ECO:0000313" key="5">
    <source>
        <dbReference type="EMBL" id="KAI1859726.1"/>
    </source>
</evidence>
<dbReference type="InterPro" id="IPR049629">
    <property type="entry name" value="DPY30_SDC1_DD"/>
</dbReference>
<dbReference type="AlphaFoldDB" id="A0A9Q0ALR6"/>
<feature type="compositionally biased region" description="Low complexity" evidence="4">
    <location>
        <begin position="47"/>
        <end position="79"/>
    </location>
</feature>
<dbReference type="GO" id="GO:0005634">
    <property type="term" value="C:nucleus"/>
    <property type="evidence" value="ECO:0007669"/>
    <property type="project" value="UniProtKB-SubCell"/>
</dbReference>
<dbReference type="Proteomes" id="UP000829685">
    <property type="component" value="Unassembled WGS sequence"/>
</dbReference>
<feature type="compositionally biased region" description="Polar residues" evidence="4">
    <location>
        <begin position="121"/>
        <end position="139"/>
    </location>
</feature>
<comment type="subcellular location">
    <subcellularLocation>
        <location evidence="1">Nucleus</location>
    </subcellularLocation>
</comment>
<sequence>MSEENRRVSTTPIPVPMPFGGLQPPVQPSSSPLGQTPAAVAPPPAPAAATAAATAAGTEDATTTETTAAATTTEASTEPTPKDKDITMTDADAAASPARQSAASPAPTSGGAPAGRTGTPLRTTNGAQQQEPASNTSRAASAHPDPGFTMPAEAPPHGASVRQYLNTRVTGVLLEGMKLLAKDMPKDPLRVLGEFLLQRSKEIEGSTA</sequence>
<comment type="similarity">
    <text evidence="2">Belongs to the dpy-30 family.</text>
</comment>
<keyword evidence="3" id="KW-0539">Nucleus</keyword>
<dbReference type="InterPro" id="IPR007858">
    <property type="entry name" value="Dpy-30_motif"/>
</dbReference>
<name>A0A9Q0ALR6_9PEZI</name>
<feature type="compositionally biased region" description="Low complexity" evidence="4">
    <location>
        <begin position="20"/>
        <end position="39"/>
    </location>
</feature>
<reference evidence="5" key="1">
    <citation type="submission" date="2021-03" db="EMBL/GenBank/DDBJ databases">
        <title>Revisited historic fungal species revealed as producer of novel bioactive compounds through whole genome sequencing and comparative genomics.</title>
        <authorList>
            <person name="Vignolle G.A."/>
            <person name="Hochenegger N."/>
            <person name="Mach R.L."/>
            <person name="Mach-Aigner A.R."/>
            <person name="Javad Rahimi M."/>
            <person name="Salim K.A."/>
            <person name="Chan C.M."/>
            <person name="Lim L.B.L."/>
            <person name="Cai F."/>
            <person name="Druzhinina I.S."/>
            <person name="U'Ren J.M."/>
            <person name="Derntl C."/>
        </authorList>
    </citation>
    <scope>NUCLEOTIDE SEQUENCE</scope>
    <source>
        <strain evidence="5">TUCIM 5799</strain>
    </source>
</reference>
<keyword evidence="6" id="KW-1185">Reference proteome</keyword>
<organism evidence="5 6">
    <name type="scientific">Neoarthrinium moseri</name>
    <dbReference type="NCBI Taxonomy" id="1658444"/>
    <lineage>
        <taxon>Eukaryota</taxon>
        <taxon>Fungi</taxon>
        <taxon>Dikarya</taxon>
        <taxon>Ascomycota</taxon>
        <taxon>Pezizomycotina</taxon>
        <taxon>Sordariomycetes</taxon>
        <taxon>Xylariomycetidae</taxon>
        <taxon>Amphisphaeriales</taxon>
        <taxon>Apiosporaceae</taxon>
        <taxon>Neoarthrinium</taxon>
    </lineage>
</organism>
<feature type="compositionally biased region" description="Low complexity" evidence="4">
    <location>
        <begin position="91"/>
        <end position="120"/>
    </location>
</feature>
<gene>
    <name evidence="5" type="ORF">JX265_010175</name>
</gene>
<dbReference type="EMBL" id="JAFIMR010000033">
    <property type="protein sequence ID" value="KAI1859726.1"/>
    <property type="molecule type" value="Genomic_DNA"/>
</dbReference>
<dbReference type="Pfam" id="PF05186">
    <property type="entry name" value="Dpy-30"/>
    <property type="match status" value="1"/>
</dbReference>
<evidence type="ECO:0000256" key="3">
    <source>
        <dbReference type="ARBA" id="ARBA00023242"/>
    </source>
</evidence>